<dbReference type="OrthoDB" id="116380at2759"/>
<dbReference type="PANTHER" id="PTHR42861">
    <property type="entry name" value="CALCIUM-TRANSPORTING ATPASE"/>
    <property type="match status" value="1"/>
</dbReference>
<dbReference type="EMBL" id="CAJOBC010036488">
    <property type="protein sequence ID" value="CAF4119431.1"/>
    <property type="molecule type" value="Genomic_DNA"/>
</dbReference>
<evidence type="ECO:0000256" key="1">
    <source>
        <dbReference type="SAM" id="MobiDB-lite"/>
    </source>
</evidence>
<comment type="caution">
    <text evidence="4">The sequence shown here is derived from an EMBL/GenBank/DDBJ whole genome shotgun (WGS) entry which is preliminary data.</text>
</comment>
<evidence type="ECO:0000313" key="4">
    <source>
        <dbReference type="EMBL" id="CAF4119431.1"/>
    </source>
</evidence>
<feature type="region of interest" description="Disordered" evidence="1">
    <location>
        <begin position="167"/>
        <end position="228"/>
    </location>
</feature>
<feature type="compositionally biased region" description="Polar residues" evidence="1">
    <location>
        <begin position="196"/>
        <end position="205"/>
    </location>
</feature>
<feature type="transmembrane region" description="Helical" evidence="2">
    <location>
        <begin position="131"/>
        <end position="147"/>
    </location>
</feature>
<dbReference type="SMART" id="SM00831">
    <property type="entry name" value="Cation_ATPase_N"/>
    <property type="match status" value="1"/>
</dbReference>
<keyword evidence="2" id="KW-0812">Transmembrane</keyword>
<dbReference type="InterPro" id="IPR023298">
    <property type="entry name" value="ATPase_P-typ_TM_dom_sf"/>
</dbReference>
<dbReference type="Gene3D" id="1.20.1110.10">
    <property type="entry name" value="Calcium-transporting ATPase, transmembrane domain"/>
    <property type="match status" value="1"/>
</dbReference>
<feature type="non-terminal residue" evidence="4">
    <location>
        <position position="1"/>
    </location>
</feature>
<keyword evidence="2" id="KW-1133">Transmembrane helix</keyword>
<dbReference type="Proteomes" id="UP000681722">
    <property type="component" value="Unassembled WGS sequence"/>
</dbReference>
<organism evidence="4 5">
    <name type="scientific">Didymodactylos carnosus</name>
    <dbReference type="NCBI Taxonomy" id="1234261"/>
    <lineage>
        <taxon>Eukaryota</taxon>
        <taxon>Metazoa</taxon>
        <taxon>Spiralia</taxon>
        <taxon>Gnathifera</taxon>
        <taxon>Rotifera</taxon>
        <taxon>Eurotatoria</taxon>
        <taxon>Bdelloidea</taxon>
        <taxon>Philodinida</taxon>
        <taxon>Philodinidae</taxon>
        <taxon>Didymodactylos</taxon>
    </lineage>
</organism>
<accession>A0A8S2QQD8</accession>
<protein>
    <recommendedName>
        <fullName evidence="3">Cation-transporting P-type ATPase N-terminal domain-containing protein</fullName>
    </recommendedName>
</protein>
<evidence type="ECO:0000313" key="5">
    <source>
        <dbReference type="Proteomes" id="UP000681722"/>
    </source>
</evidence>
<feature type="compositionally biased region" description="Polar residues" evidence="1">
    <location>
        <begin position="176"/>
        <end position="187"/>
    </location>
</feature>
<dbReference type="AlphaFoldDB" id="A0A8S2QQD8"/>
<dbReference type="SUPFAM" id="SSF81665">
    <property type="entry name" value="Calcium ATPase, transmembrane domain M"/>
    <property type="match status" value="1"/>
</dbReference>
<evidence type="ECO:0000256" key="2">
    <source>
        <dbReference type="SAM" id="Phobius"/>
    </source>
</evidence>
<reference evidence="4" key="1">
    <citation type="submission" date="2021-02" db="EMBL/GenBank/DDBJ databases">
        <authorList>
            <person name="Nowell W R."/>
        </authorList>
    </citation>
    <scope>NUCLEOTIDE SEQUENCE</scope>
</reference>
<feature type="transmembrane region" description="Helical" evidence="2">
    <location>
        <begin position="93"/>
        <end position="119"/>
    </location>
</feature>
<gene>
    <name evidence="4" type="ORF">SRO942_LOCUS28923</name>
</gene>
<dbReference type="InterPro" id="IPR004014">
    <property type="entry name" value="ATPase_P-typ_cation-transptr_N"/>
</dbReference>
<dbReference type="Pfam" id="PF00690">
    <property type="entry name" value="Cation_ATPase_N"/>
    <property type="match status" value="1"/>
</dbReference>
<feature type="compositionally biased region" description="Low complexity" evidence="1">
    <location>
        <begin position="1"/>
        <end position="22"/>
    </location>
</feature>
<feature type="region of interest" description="Disordered" evidence="1">
    <location>
        <begin position="1"/>
        <end position="31"/>
    </location>
</feature>
<proteinExistence type="predicted"/>
<feature type="domain" description="Cation-transporting P-type ATPase N-terminal" evidence="3">
    <location>
        <begin position="35"/>
        <end position="120"/>
    </location>
</feature>
<keyword evidence="2" id="KW-0472">Membrane</keyword>
<evidence type="ECO:0000259" key="3">
    <source>
        <dbReference type="SMART" id="SM00831"/>
    </source>
</evidence>
<sequence length="228" mass="25263">MTTKKTNNQTGSPNNNNDNNQNGDDHISVDIPEGGITTITVEELYDKEKYDLSIMEQHDIFKLLDDGLTSEEAEERLEKFGRNRLENKEKNPVIQFLLFMWNPLSWVMEAAAIVAIVLSNGEGKPPDWPDFVGITLLLLANSVIGFIEQRKAGNAVKELMKSLAPEANVSKAEPETSVSSVQCSPQKPSARPVPYHQNSSATKSYNPHGAPTNRTHAPKKASPRCFEC</sequence>
<name>A0A8S2QQD8_9BILA</name>